<evidence type="ECO:0000256" key="4">
    <source>
        <dbReference type="ARBA" id="ARBA00022723"/>
    </source>
</evidence>
<evidence type="ECO:0000256" key="3">
    <source>
        <dbReference type="ARBA" id="ARBA00022670"/>
    </source>
</evidence>
<dbReference type="InterPro" id="IPR042097">
    <property type="entry name" value="Aminopeptidase_N-like_N_sf"/>
</dbReference>
<dbReference type="Gene3D" id="1.10.390.10">
    <property type="entry name" value="Neutral Protease Domain 2"/>
    <property type="match status" value="1"/>
</dbReference>
<dbReference type="PANTHER" id="PTHR11533:SF42">
    <property type="entry name" value="LEUCYL-CYSTINYL AMINOPEPTIDASE"/>
    <property type="match status" value="1"/>
</dbReference>
<keyword evidence="13" id="KW-0031">Aminopeptidase</keyword>
<dbReference type="InterPro" id="IPR050344">
    <property type="entry name" value="Peptidase_M1_aminopeptidases"/>
</dbReference>
<evidence type="ECO:0000256" key="5">
    <source>
        <dbReference type="ARBA" id="ARBA00022801"/>
    </source>
</evidence>
<keyword evidence="7" id="KW-0482">Metalloprotease</keyword>
<evidence type="ECO:0000259" key="11">
    <source>
        <dbReference type="Pfam" id="PF17900"/>
    </source>
</evidence>
<keyword evidence="8" id="KW-1133">Transmembrane helix</keyword>
<dbReference type="InterPro" id="IPR027268">
    <property type="entry name" value="Peptidase_M4/M1_CTD_sf"/>
</dbReference>
<feature type="domain" description="Aminopeptidase N-like N-terminal" evidence="11">
    <location>
        <begin position="175"/>
        <end position="360"/>
    </location>
</feature>
<dbReference type="SUPFAM" id="SSF63737">
    <property type="entry name" value="Leukotriene A4 hydrolase N-terminal domain"/>
    <property type="match status" value="1"/>
</dbReference>
<proteinExistence type="inferred from homology"/>
<dbReference type="GeneID" id="110078770"/>
<dbReference type="Pfam" id="PF11838">
    <property type="entry name" value="ERAP1_C"/>
    <property type="match status" value="1"/>
</dbReference>
<evidence type="ECO:0000256" key="8">
    <source>
        <dbReference type="SAM" id="Phobius"/>
    </source>
</evidence>
<evidence type="ECO:0000256" key="1">
    <source>
        <dbReference type="ARBA" id="ARBA00001947"/>
    </source>
</evidence>
<dbReference type="InterPro" id="IPR034016">
    <property type="entry name" value="M1_APN-typ"/>
</dbReference>
<sequence length="1027" mass="116678">MESFPSEDRIPLPRNMIENSMFEEEPDVVDLAKEPCLHPLEPDEAEYEPRSSRLLVRGLGDHEMDEDEEDYESSSAKLLGMSFMNRSTGLRNSTVGYRQNLDGSCCAPSVRTTVICAVVLVIAVSVIMAISLIPKCTFTKEGCHNNNHTAEDVYPLATNGKPFPWAQFRLPSSVVPIHYIVVLQPNLTTTMFTGSVQITVKAIQATGHVILHSSKLNITKATLASSGSSRQRPVEILEYPLNDQIAVLAPEALIAGREYNINMEYFSNLSDNYYGFYKIAFKNNSSMAGQLAATQFEPLAARSAFPCFDEPAFKATFQIKVKREKDHFALSNMPKKATNPLADGLVEDEFIVSLKMSTYLVAVIVGNLANITKETNKVLVSVYAVPEKSGHTEYALDTAVKLIEFYQKYFNITYPLQKLDMVALPDFQSAAMENWGLITFQEATLLHDNKTSSAMDKKKVTRVIAHELAHQWFGNLVTMKWWSDWWLNEGFATFMENFAMKQIFSDLYTDDSFLDLRFRIMNKDFMNSSHAVSLAVESSEEIEEMFDAISYVKGASLLLMLQNFLHNDVFQAGIQIYLHDHIYGSTCSDDLWDSMNQITNGTVDIKKIMKTWTVQKGFPLVTVRREGKQIHLHQEKYVHNLESENQSIYSSYLWHIPLSYKTSNGSSFFAFETYLLNQSSGVIDLPGKTEWVKFNIEANGYYLVQYADDDWDSLIHLLERDHTALSSRDRADLIHNIFNLAGMGKVRFAKAFQLLDYIVKENDTAPIVQALYQMSRIFNLVEKRRMQDLASRVLRRTEKLLGDKIKQQTWTNSGTPSEQELRSSLLSFACSYGLGDCSTTAVELFKKWKDSNGTESLSADVMKIIFTAGAKTNTGWDFLLSMYCSLVSEPEKFKILEALASSEDVRRLTWLMQTSLEGIIIRSQDLPIVIKTASQSLAGHLLAWDFVKQNWDHLIKKFHRGSYTMQNIVISTTSQFSTQEHLLEVETFFESKSEETAQLRYVQEAIETIQLNIHWMTNNLAQLKELL</sequence>
<dbReference type="GO" id="GO:0004177">
    <property type="term" value="F:aminopeptidase activity"/>
    <property type="evidence" value="ECO:0007669"/>
    <property type="project" value="UniProtKB-KW"/>
</dbReference>
<keyword evidence="8" id="KW-0472">Membrane</keyword>
<evidence type="ECO:0000259" key="9">
    <source>
        <dbReference type="Pfam" id="PF01433"/>
    </source>
</evidence>
<reference evidence="12" key="1">
    <citation type="submission" date="2025-05" db="UniProtKB">
        <authorList>
            <consortium name="RefSeq"/>
        </authorList>
    </citation>
    <scope>NUCLEOTIDE SEQUENCE [LARGE SCALE GENOMIC DNA]</scope>
</reference>
<gene>
    <name evidence="13" type="primary">LNPEP</name>
</gene>
<feature type="transmembrane region" description="Helical" evidence="8">
    <location>
        <begin position="114"/>
        <end position="133"/>
    </location>
</feature>
<comment type="cofactor">
    <cofactor evidence="1">
        <name>Zn(2+)</name>
        <dbReference type="ChEBI" id="CHEBI:29105"/>
    </cofactor>
</comment>
<organism evidence="12 13">
    <name type="scientific">Pogona vitticeps</name>
    <name type="common">central bearded dragon</name>
    <dbReference type="NCBI Taxonomy" id="103695"/>
    <lineage>
        <taxon>Eukaryota</taxon>
        <taxon>Metazoa</taxon>
        <taxon>Chordata</taxon>
        <taxon>Craniata</taxon>
        <taxon>Vertebrata</taxon>
        <taxon>Euteleostomi</taxon>
        <taxon>Lepidosauria</taxon>
        <taxon>Squamata</taxon>
        <taxon>Bifurcata</taxon>
        <taxon>Unidentata</taxon>
        <taxon>Episquamata</taxon>
        <taxon>Toxicofera</taxon>
        <taxon>Iguania</taxon>
        <taxon>Acrodonta</taxon>
        <taxon>Agamidae</taxon>
        <taxon>Amphibolurinae</taxon>
        <taxon>Pogona</taxon>
    </lineage>
</organism>
<dbReference type="InterPro" id="IPR014782">
    <property type="entry name" value="Peptidase_M1_dom"/>
</dbReference>
<keyword evidence="3" id="KW-0645">Protease</keyword>
<feature type="domain" description="ERAP1-like C-terminal" evidence="10">
    <location>
        <begin position="691"/>
        <end position="1010"/>
    </location>
</feature>
<keyword evidence="5" id="KW-0378">Hydrolase</keyword>
<dbReference type="InterPro" id="IPR045357">
    <property type="entry name" value="Aminopeptidase_N-like_N"/>
</dbReference>
<dbReference type="Gene3D" id="2.60.40.1730">
    <property type="entry name" value="tricorn interacting facor f3 domain"/>
    <property type="match status" value="1"/>
</dbReference>
<protein>
    <submittedName>
        <fullName evidence="13">Leucyl-cystinyl aminopeptidase</fullName>
    </submittedName>
</protein>
<dbReference type="PRINTS" id="PR00756">
    <property type="entry name" value="ALADIPTASE"/>
</dbReference>
<dbReference type="Pfam" id="PF17900">
    <property type="entry name" value="Peptidase_M1_N"/>
    <property type="match status" value="1"/>
</dbReference>
<accession>A0ABM5FT74</accession>
<evidence type="ECO:0000313" key="12">
    <source>
        <dbReference type="Proteomes" id="UP001652642"/>
    </source>
</evidence>
<dbReference type="RefSeq" id="XP_072848605.1">
    <property type="nucleotide sequence ID" value="XM_072992504.1"/>
</dbReference>
<dbReference type="CDD" id="cd09601">
    <property type="entry name" value="M1_APN-Q_like"/>
    <property type="match status" value="1"/>
</dbReference>
<keyword evidence="4" id="KW-0479">Metal-binding</keyword>
<dbReference type="Gene3D" id="2.60.40.1910">
    <property type="match status" value="1"/>
</dbReference>
<reference evidence="13" key="2">
    <citation type="submission" date="2025-08" db="UniProtKB">
        <authorList>
            <consortium name="RefSeq"/>
        </authorList>
    </citation>
    <scope>IDENTIFICATION</scope>
</reference>
<dbReference type="Gene3D" id="1.25.50.20">
    <property type="match status" value="1"/>
</dbReference>
<keyword evidence="8" id="KW-0812">Transmembrane</keyword>
<dbReference type="PANTHER" id="PTHR11533">
    <property type="entry name" value="PROTEASE M1 ZINC METALLOPROTEASE"/>
    <property type="match status" value="1"/>
</dbReference>
<evidence type="ECO:0000256" key="7">
    <source>
        <dbReference type="ARBA" id="ARBA00023049"/>
    </source>
</evidence>
<evidence type="ECO:0000256" key="2">
    <source>
        <dbReference type="ARBA" id="ARBA00010136"/>
    </source>
</evidence>
<dbReference type="Pfam" id="PF01433">
    <property type="entry name" value="Peptidase_M1"/>
    <property type="match status" value="1"/>
</dbReference>
<comment type="similarity">
    <text evidence="2">Belongs to the peptidase M1 family.</text>
</comment>
<name>A0ABM5FT74_9SAUR</name>
<evidence type="ECO:0000313" key="13">
    <source>
        <dbReference type="RefSeq" id="XP_072848605.1"/>
    </source>
</evidence>
<dbReference type="InterPro" id="IPR024571">
    <property type="entry name" value="ERAP1-like_C_dom"/>
</dbReference>
<dbReference type="Proteomes" id="UP001652642">
    <property type="component" value="Chromosome 2"/>
</dbReference>
<feature type="domain" description="Peptidase M1 membrane alanine aminopeptidase" evidence="9">
    <location>
        <begin position="394"/>
        <end position="612"/>
    </location>
</feature>
<dbReference type="InterPro" id="IPR001930">
    <property type="entry name" value="Peptidase_M1"/>
</dbReference>
<evidence type="ECO:0000256" key="6">
    <source>
        <dbReference type="ARBA" id="ARBA00022833"/>
    </source>
</evidence>
<evidence type="ECO:0000259" key="10">
    <source>
        <dbReference type="Pfam" id="PF11838"/>
    </source>
</evidence>
<keyword evidence="12" id="KW-1185">Reference proteome</keyword>
<dbReference type="SUPFAM" id="SSF55486">
    <property type="entry name" value="Metalloproteases ('zincins'), catalytic domain"/>
    <property type="match status" value="1"/>
</dbReference>
<keyword evidence="6" id="KW-0862">Zinc</keyword>